<dbReference type="KEGG" id="thu:AC731_002375"/>
<keyword evidence="1" id="KW-0812">Transmembrane</keyword>
<dbReference type="RefSeq" id="WP_048709003.1">
    <property type="nucleotide sequence ID" value="NZ_CP014646.1"/>
</dbReference>
<dbReference type="EMBL" id="CP014646">
    <property type="protein sequence ID" value="AMO35892.1"/>
    <property type="molecule type" value="Genomic_DNA"/>
</dbReference>
<sequence>MTSSVRTLIRIAFVLALVAVFWLALMPAPDVARLVSWQDKIEHAVLFAALALFALVAWPTRPVAIALGLLLYGAAMELAQSQTGHRFGDPWDWLADAVGLLVLLPAWLRSQRR</sequence>
<evidence type="ECO:0000256" key="1">
    <source>
        <dbReference type="SAM" id="Phobius"/>
    </source>
</evidence>
<evidence type="ECO:0000313" key="3">
    <source>
        <dbReference type="Proteomes" id="UP000036902"/>
    </source>
</evidence>
<protein>
    <recommendedName>
        <fullName evidence="4">VanZ-like domain-containing protein</fullName>
    </recommendedName>
</protein>
<gene>
    <name evidence="2" type="ORF">AC731_002375</name>
</gene>
<feature type="transmembrane region" description="Helical" evidence="1">
    <location>
        <begin position="93"/>
        <end position="110"/>
    </location>
</feature>
<feature type="transmembrane region" description="Helical" evidence="1">
    <location>
        <begin position="7"/>
        <end position="25"/>
    </location>
</feature>
<evidence type="ECO:0000313" key="2">
    <source>
        <dbReference type="EMBL" id="AMO35892.1"/>
    </source>
</evidence>
<accession>A0A140IDR7</accession>
<reference evidence="3" key="1">
    <citation type="submission" date="2016-03" db="EMBL/GenBank/DDBJ databases">
        <authorList>
            <person name="Ma C."/>
            <person name="Zhou S."/>
            <person name="Yang G."/>
        </authorList>
    </citation>
    <scope>NUCLEOTIDE SEQUENCE [LARGE SCALE GENOMIC DNA]</scope>
    <source>
        <strain evidence="3">SgZ-1</strain>
    </source>
</reference>
<evidence type="ECO:0008006" key="4">
    <source>
        <dbReference type="Google" id="ProtNLM"/>
    </source>
</evidence>
<keyword evidence="1" id="KW-0472">Membrane</keyword>
<keyword evidence="3" id="KW-1185">Reference proteome</keyword>
<name>A0A140IDR7_9RHOO</name>
<feature type="transmembrane region" description="Helical" evidence="1">
    <location>
        <begin position="45"/>
        <end position="72"/>
    </location>
</feature>
<keyword evidence="1" id="KW-1133">Transmembrane helix</keyword>
<organism evidence="2 3">
    <name type="scientific">Thauera humireducens</name>
    <dbReference type="NCBI Taxonomy" id="1134435"/>
    <lineage>
        <taxon>Bacteria</taxon>
        <taxon>Pseudomonadati</taxon>
        <taxon>Pseudomonadota</taxon>
        <taxon>Betaproteobacteria</taxon>
        <taxon>Rhodocyclales</taxon>
        <taxon>Zoogloeaceae</taxon>
        <taxon>Thauera</taxon>
    </lineage>
</organism>
<dbReference type="Proteomes" id="UP000036902">
    <property type="component" value="Chromosome"/>
</dbReference>
<dbReference type="NCBIfam" id="NF037970">
    <property type="entry name" value="vanZ_1"/>
    <property type="match status" value="1"/>
</dbReference>
<proteinExistence type="predicted"/>
<dbReference type="AlphaFoldDB" id="A0A140IDR7"/>
<dbReference type="STRING" id="1134435.AC731_002375"/>